<dbReference type="Proteomes" id="UP000800039">
    <property type="component" value="Unassembled WGS sequence"/>
</dbReference>
<dbReference type="OrthoDB" id="1919336at2759"/>
<dbReference type="InterPro" id="IPR051965">
    <property type="entry name" value="ChromReg_NeuronalGeneExpr"/>
</dbReference>
<protein>
    <recommendedName>
        <fullName evidence="5">HMG box domain-containing protein</fullName>
    </recommendedName>
</protein>
<evidence type="ECO:0000256" key="4">
    <source>
        <dbReference type="SAM" id="MobiDB-lite"/>
    </source>
</evidence>
<feature type="domain" description="HMG box" evidence="5">
    <location>
        <begin position="113"/>
        <end position="180"/>
    </location>
</feature>
<accession>A0A9P4L3B5</accession>
<organism evidence="6 7">
    <name type="scientific">Cucurbitaria berberidis CBS 394.84</name>
    <dbReference type="NCBI Taxonomy" id="1168544"/>
    <lineage>
        <taxon>Eukaryota</taxon>
        <taxon>Fungi</taxon>
        <taxon>Dikarya</taxon>
        <taxon>Ascomycota</taxon>
        <taxon>Pezizomycotina</taxon>
        <taxon>Dothideomycetes</taxon>
        <taxon>Pleosporomycetidae</taxon>
        <taxon>Pleosporales</taxon>
        <taxon>Pleosporineae</taxon>
        <taxon>Cucurbitariaceae</taxon>
        <taxon>Cucurbitaria</taxon>
    </lineage>
</organism>
<sequence length="731" mass="82630">MSFGHSGNPTTNAFDLSTALAQLGLSQYVERLQENGFEDWGTVAAITEADMTELNFRLGDRRKLQHAIREYSGSSQGLPAPGGHSEITPQSSQQAARTTRLYRRHPRPDPNAPHKPKTAYVLFGEYVRQDPALSHSSFTEIAKETGKPWRELPQEDRMGIWETPVADRLQEYKRELELYKQTENYQNHQTYLEQFKQKRQNPDTLIPPGNKPPSIHEFESFDQLLGPQEGLEATRQESVNIDDLDLEGQSEDEAPPTEDAMEEVRHISKALGVNPHLTRVTAFPSEDRTTKAVEAFVFGTGSLLYLWNQEEAFDLVRSVYHPQSDSKPVDATEVFAMAAVGSYCDAESHTNLAQEKFLHFFLYMLSSSSALCELRCMRLFACLAVCRFTNSVQSARRLMFSALSMGRQTITSPSFEAEHSEEKVHYWRNVFRSVVFLESWFAYNTSHDSRIYRSSPSHAKQGLLQECVGELGRLGTYIAIDLKTANQPKAVQASVYFESLSEWHRTLPPPMQLSRLSLADPFTMNWDTQRSLLQLHILFLGVFVEPFRTCLVDLGRSRLSNTSIDTNDLGALKHVEEQCVLAARQSARVASLLQTNGLIRSHCWVSIYTSFTGCAVLLFSASQRLAELSGEETSQELSYASSHLNILAFCSYDNVMARKLYVQLQIIFNDIREIVVSPVYHTMREMDIAVKDVSLVPLSHYDAVEGAEEVSRAILDITRNSIVILQQRIGN</sequence>
<dbReference type="CDD" id="cd09487">
    <property type="entry name" value="SAM_superfamily"/>
    <property type="match status" value="1"/>
</dbReference>
<name>A0A9P4L3B5_9PLEO</name>
<keyword evidence="2 3" id="KW-0539">Nucleus</keyword>
<evidence type="ECO:0000256" key="2">
    <source>
        <dbReference type="ARBA" id="ARBA00023242"/>
    </source>
</evidence>
<dbReference type="Pfam" id="PF00536">
    <property type="entry name" value="SAM_1"/>
    <property type="match status" value="1"/>
</dbReference>
<dbReference type="GO" id="GO:0010468">
    <property type="term" value="P:regulation of gene expression"/>
    <property type="evidence" value="ECO:0007669"/>
    <property type="project" value="TreeGrafter"/>
</dbReference>
<dbReference type="InterPro" id="IPR036910">
    <property type="entry name" value="HMG_box_dom_sf"/>
</dbReference>
<dbReference type="GeneID" id="63846746"/>
<dbReference type="GO" id="GO:0003677">
    <property type="term" value="F:DNA binding"/>
    <property type="evidence" value="ECO:0007669"/>
    <property type="project" value="UniProtKB-UniRule"/>
</dbReference>
<dbReference type="EMBL" id="ML976619">
    <property type="protein sequence ID" value="KAF1840741.1"/>
    <property type="molecule type" value="Genomic_DNA"/>
</dbReference>
<feature type="DNA-binding region" description="HMG box" evidence="3">
    <location>
        <begin position="113"/>
        <end position="180"/>
    </location>
</feature>
<reference evidence="6" key="1">
    <citation type="submission" date="2020-01" db="EMBL/GenBank/DDBJ databases">
        <authorList>
            <consortium name="DOE Joint Genome Institute"/>
            <person name="Haridas S."/>
            <person name="Albert R."/>
            <person name="Binder M."/>
            <person name="Bloem J."/>
            <person name="Labutti K."/>
            <person name="Salamov A."/>
            <person name="Andreopoulos B."/>
            <person name="Baker S.E."/>
            <person name="Barry K."/>
            <person name="Bills G."/>
            <person name="Bluhm B.H."/>
            <person name="Cannon C."/>
            <person name="Castanera R."/>
            <person name="Culley D.E."/>
            <person name="Daum C."/>
            <person name="Ezra D."/>
            <person name="Gonzalez J.B."/>
            <person name="Henrissat B."/>
            <person name="Kuo A."/>
            <person name="Liang C."/>
            <person name="Lipzen A."/>
            <person name="Lutzoni F."/>
            <person name="Magnuson J."/>
            <person name="Mondo S."/>
            <person name="Nolan M."/>
            <person name="Ohm R."/>
            <person name="Pangilinan J."/>
            <person name="Park H.-J."/>
            <person name="Ramirez L."/>
            <person name="Alfaro M."/>
            <person name="Sun H."/>
            <person name="Tritt A."/>
            <person name="Yoshinaga Y."/>
            <person name="Zwiers L.-H."/>
            <person name="Turgeon B.G."/>
            <person name="Goodwin S.B."/>
            <person name="Spatafora J.W."/>
            <person name="Crous P.W."/>
            <person name="Grigoriev I.V."/>
        </authorList>
    </citation>
    <scope>NUCLEOTIDE SEQUENCE</scope>
    <source>
        <strain evidence="6">CBS 394.84</strain>
    </source>
</reference>
<feature type="compositionally biased region" description="Acidic residues" evidence="4">
    <location>
        <begin position="240"/>
        <end position="259"/>
    </location>
</feature>
<dbReference type="GO" id="GO:0005634">
    <property type="term" value="C:nucleus"/>
    <property type="evidence" value="ECO:0007669"/>
    <property type="project" value="UniProtKB-UniRule"/>
</dbReference>
<evidence type="ECO:0000313" key="6">
    <source>
        <dbReference type="EMBL" id="KAF1840741.1"/>
    </source>
</evidence>
<dbReference type="InterPro" id="IPR013761">
    <property type="entry name" value="SAM/pointed_sf"/>
</dbReference>
<evidence type="ECO:0000256" key="3">
    <source>
        <dbReference type="PROSITE-ProRule" id="PRU00267"/>
    </source>
</evidence>
<dbReference type="AlphaFoldDB" id="A0A9P4L3B5"/>
<dbReference type="InterPro" id="IPR009071">
    <property type="entry name" value="HMG_box_dom"/>
</dbReference>
<feature type="region of interest" description="Disordered" evidence="4">
    <location>
        <begin position="72"/>
        <end position="116"/>
    </location>
</feature>
<keyword evidence="1 3" id="KW-0238">DNA-binding</keyword>
<dbReference type="Gene3D" id="1.10.30.10">
    <property type="entry name" value="High mobility group box domain"/>
    <property type="match status" value="1"/>
</dbReference>
<feature type="compositionally biased region" description="Polar residues" evidence="4">
    <location>
        <begin position="87"/>
        <end position="97"/>
    </location>
</feature>
<evidence type="ECO:0000259" key="5">
    <source>
        <dbReference type="PROSITE" id="PS50118"/>
    </source>
</evidence>
<proteinExistence type="predicted"/>
<dbReference type="InterPro" id="IPR001660">
    <property type="entry name" value="SAM"/>
</dbReference>
<feature type="region of interest" description="Disordered" evidence="4">
    <location>
        <begin position="238"/>
        <end position="259"/>
    </location>
</feature>
<dbReference type="PROSITE" id="PS50118">
    <property type="entry name" value="HMG_BOX_2"/>
    <property type="match status" value="1"/>
</dbReference>
<dbReference type="SMART" id="SM00398">
    <property type="entry name" value="HMG"/>
    <property type="match status" value="1"/>
</dbReference>
<evidence type="ECO:0000313" key="7">
    <source>
        <dbReference type="Proteomes" id="UP000800039"/>
    </source>
</evidence>
<dbReference type="RefSeq" id="XP_040783304.1">
    <property type="nucleotide sequence ID" value="XM_040929494.1"/>
</dbReference>
<dbReference type="CDD" id="cd12148">
    <property type="entry name" value="fungal_TF_MHR"/>
    <property type="match status" value="1"/>
</dbReference>
<dbReference type="PANTHER" id="PTHR46040:SF3">
    <property type="entry name" value="HIGH MOBILITY GROUP PROTEIN 2"/>
    <property type="match status" value="1"/>
</dbReference>
<keyword evidence="7" id="KW-1185">Reference proteome</keyword>
<gene>
    <name evidence="6" type="ORF">K460DRAFT_294507</name>
</gene>
<dbReference type="PANTHER" id="PTHR46040">
    <property type="entry name" value="HIGH MOBILITY GROUP PROTEIN 2"/>
    <property type="match status" value="1"/>
</dbReference>
<dbReference type="SUPFAM" id="SSF47769">
    <property type="entry name" value="SAM/Pointed domain"/>
    <property type="match status" value="1"/>
</dbReference>
<dbReference type="Gene3D" id="1.10.150.50">
    <property type="entry name" value="Transcription Factor, Ets-1"/>
    <property type="match status" value="1"/>
</dbReference>
<evidence type="ECO:0000256" key="1">
    <source>
        <dbReference type="ARBA" id="ARBA00023125"/>
    </source>
</evidence>
<dbReference type="SUPFAM" id="SSF47095">
    <property type="entry name" value="HMG-box"/>
    <property type="match status" value="1"/>
</dbReference>
<comment type="caution">
    <text evidence="6">The sequence shown here is derived from an EMBL/GenBank/DDBJ whole genome shotgun (WGS) entry which is preliminary data.</text>
</comment>